<dbReference type="EMBL" id="JAULSN010000005">
    <property type="protein sequence ID" value="KAK3371084.1"/>
    <property type="molecule type" value="Genomic_DNA"/>
</dbReference>
<feature type="transmembrane region" description="Helical" evidence="6">
    <location>
        <begin position="365"/>
        <end position="385"/>
    </location>
</feature>
<feature type="transmembrane region" description="Helical" evidence="6">
    <location>
        <begin position="327"/>
        <end position="353"/>
    </location>
</feature>
<feature type="transmembrane region" description="Helical" evidence="6">
    <location>
        <begin position="184"/>
        <end position="207"/>
    </location>
</feature>
<reference evidence="8" key="1">
    <citation type="journal article" date="2023" name="Mol. Phylogenet. Evol.">
        <title>Genome-scale phylogeny and comparative genomics of the fungal order Sordariales.</title>
        <authorList>
            <person name="Hensen N."/>
            <person name="Bonometti L."/>
            <person name="Westerberg I."/>
            <person name="Brannstrom I.O."/>
            <person name="Guillou S."/>
            <person name="Cros-Aarteil S."/>
            <person name="Calhoun S."/>
            <person name="Haridas S."/>
            <person name="Kuo A."/>
            <person name="Mondo S."/>
            <person name="Pangilinan J."/>
            <person name="Riley R."/>
            <person name="LaButti K."/>
            <person name="Andreopoulos B."/>
            <person name="Lipzen A."/>
            <person name="Chen C."/>
            <person name="Yan M."/>
            <person name="Daum C."/>
            <person name="Ng V."/>
            <person name="Clum A."/>
            <person name="Steindorff A."/>
            <person name="Ohm R.A."/>
            <person name="Martin F."/>
            <person name="Silar P."/>
            <person name="Natvig D.O."/>
            <person name="Lalanne C."/>
            <person name="Gautier V."/>
            <person name="Ament-Velasquez S.L."/>
            <person name="Kruys A."/>
            <person name="Hutchinson M.I."/>
            <person name="Powell A.J."/>
            <person name="Barry K."/>
            <person name="Miller A.N."/>
            <person name="Grigoriev I.V."/>
            <person name="Debuchy R."/>
            <person name="Gladieux P."/>
            <person name="Hiltunen Thoren M."/>
            <person name="Johannesson H."/>
        </authorList>
    </citation>
    <scope>NUCLEOTIDE SEQUENCE</scope>
    <source>
        <strain evidence="8">CBS 958.72</strain>
    </source>
</reference>
<feature type="transmembrane region" description="Helical" evidence="6">
    <location>
        <begin position="156"/>
        <end position="178"/>
    </location>
</feature>
<dbReference type="InterPro" id="IPR036259">
    <property type="entry name" value="MFS_trans_sf"/>
</dbReference>
<dbReference type="GO" id="GO:0005886">
    <property type="term" value="C:plasma membrane"/>
    <property type="evidence" value="ECO:0007669"/>
    <property type="project" value="TreeGrafter"/>
</dbReference>
<evidence type="ECO:0000313" key="8">
    <source>
        <dbReference type="EMBL" id="KAK3371084.1"/>
    </source>
</evidence>
<dbReference type="Pfam" id="PF07690">
    <property type="entry name" value="MFS_1"/>
    <property type="match status" value="1"/>
</dbReference>
<dbReference type="PROSITE" id="PS50850">
    <property type="entry name" value="MFS"/>
    <property type="match status" value="1"/>
</dbReference>
<name>A0AAE0N6D1_9PEZI</name>
<dbReference type="Gene3D" id="1.20.1250.20">
    <property type="entry name" value="MFS general substrate transporter like domains"/>
    <property type="match status" value="2"/>
</dbReference>
<protein>
    <submittedName>
        <fullName evidence="8">Major facilitator superfamily domain-containing protein</fullName>
    </submittedName>
</protein>
<evidence type="ECO:0000256" key="4">
    <source>
        <dbReference type="ARBA" id="ARBA00023136"/>
    </source>
</evidence>
<dbReference type="Proteomes" id="UP001287356">
    <property type="component" value="Unassembled WGS sequence"/>
</dbReference>
<feature type="domain" description="Major facilitator superfamily (MFS) profile" evidence="7">
    <location>
        <begin position="62"/>
        <end position="509"/>
    </location>
</feature>
<evidence type="ECO:0000313" key="9">
    <source>
        <dbReference type="Proteomes" id="UP001287356"/>
    </source>
</evidence>
<evidence type="ECO:0000259" key="7">
    <source>
        <dbReference type="PROSITE" id="PS50850"/>
    </source>
</evidence>
<organism evidence="8 9">
    <name type="scientific">Lasiosphaeria ovina</name>
    <dbReference type="NCBI Taxonomy" id="92902"/>
    <lineage>
        <taxon>Eukaryota</taxon>
        <taxon>Fungi</taxon>
        <taxon>Dikarya</taxon>
        <taxon>Ascomycota</taxon>
        <taxon>Pezizomycotina</taxon>
        <taxon>Sordariomycetes</taxon>
        <taxon>Sordariomycetidae</taxon>
        <taxon>Sordariales</taxon>
        <taxon>Lasiosphaeriaceae</taxon>
        <taxon>Lasiosphaeria</taxon>
    </lineage>
</organism>
<feature type="transmembrane region" description="Helical" evidence="6">
    <location>
        <begin position="422"/>
        <end position="444"/>
    </location>
</feature>
<feature type="transmembrane region" description="Helical" evidence="6">
    <location>
        <begin position="124"/>
        <end position="144"/>
    </location>
</feature>
<proteinExistence type="predicted"/>
<comment type="caution">
    <text evidence="8">The sequence shown here is derived from an EMBL/GenBank/DDBJ whole genome shotgun (WGS) entry which is preliminary data.</text>
</comment>
<feature type="compositionally biased region" description="Basic and acidic residues" evidence="5">
    <location>
        <begin position="8"/>
        <end position="17"/>
    </location>
</feature>
<evidence type="ECO:0000256" key="5">
    <source>
        <dbReference type="SAM" id="MobiDB-lite"/>
    </source>
</evidence>
<dbReference type="SUPFAM" id="SSF103473">
    <property type="entry name" value="MFS general substrate transporter"/>
    <property type="match status" value="1"/>
</dbReference>
<dbReference type="InterPro" id="IPR020846">
    <property type="entry name" value="MFS_dom"/>
</dbReference>
<keyword evidence="3 6" id="KW-1133">Transmembrane helix</keyword>
<feature type="transmembrane region" description="Helical" evidence="6">
    <location>
        <begin position="258"/>
        <end position="277"/>
    </location>
</feature>
<sequence>MTGPKPPSRIDDVEARLASDSSRQTASLPPADADAADAAVVSERKAGHEHDAYPTGLALMAILGAVAVSFFLVFLDMAVMSTVAPAVTTGFDALTDVGWYASAYQLTSAACTPMTGKIYSYFHIRWSFLVFFLIFEVGSALSGAATSSNMFIVGRAIAGIGAAGLFTGMMTIVANVLPMHKRPAILGAIMGLGQLGIAGGPLIGGAFTSNMHATWRWCFYLNLCLFPLVTVAFLLNTIPEAEEKPPWRSVLSTAVKSLDLVGFVLISGGVLLFLLGLQYGGNQFAWGSSVVIGLIVGGAATFALFLAWEYRQGDSAMVPWAMLRSGIIRAASMTNFFNYGVMLVADFYLAIYFQSVLNDTPLESGVHMLPTTLGMLVSMVVAGGLTQSTGYYLPMAIIGPCISAVGYGLLSTLSPTTPTARWIGYQILYGVGSVFGSSSPYTAVQNLVPLHQVPQAMAIVLTVQTLGSSVWLIIANVIFNSSLRSLLQEKASVIGLAPDFVIFSAGARGVHSLGLSGAALQALLESYATSVDRVMYLGVGLAAGALLFCWGLGWHNILEIKEKEALRDKREAGAVGKQARRRMGMDGGAWHSVDRLLQIAPDTQRR</sequence>
<gene>
    <name evidence="8" type="ORF">B0T24DRAFT_705858</name>
</gene>
<evidence type="ECO:0000256" key="3">
    <source>
        <dbReference type="ARBA" id="ARBA00022989"/>
    </source>
</evidence>
<feature type="transmembrane region" description="Helical" evidence="6">
    <location>
        <begin position="284"/>
        <end position="307"/>
    </location>
</feature>
<dbReference type="PANTHER" id="PTHR23501:SF155">
    <property type="entry name" value="EFFLUX PUMP AFOB"/>
    <property type="match status" value="1"/>
</dbReference>
<keyword evidence="4 6" id="KW-0472">Membrane</keyword>
<evidence type="ECO:0000256" key="6">
    <source>
        <dbReference type="SAM" id="Phobius"/>
    </source>
</evidence>
<feature type="transmembrane region" description="Helical" evidence="6">
    <location>
        <begin position="219"/>
        <end position="238"/>
    </location>
</feature>
<dbReference type="InterPro" id="IPR011701">
    <property type="entry name" value="MFS"/>
</dbReference>
<dbReference type="PANTHER" id="PTHR23501">
    <property type="entry name" value="MAJOR FACILITATOR SUPERFAMILY"/>
    <property type="match status" value="1"/>
</dbReference>
<comment type="subcellular location">
    <subcellularLocation>
        <location evidence="1">Membrane</location>
        <topology evidence="1">Multi-pass membrane protein</topology>
    </subcellularLocation>
</comment>
<feature type="region of interest" description="Disordered" evidence="5">
    <location>
        <begin position="1"/>
        <end position="33"/>
    </location>
</feature>
<keyword evidence="9" id="KW-1185">Reference proteome</keyword>
<dbReference type="GO" id="GO:0022857">
    <property type="term" value="F:transmembrane transporter activity"/>
    <property type="evidence" value="ECO:0007669"/>
    <property type="project" value="InterPro"/>
</dbReference>
<dbReference type="AlphaFoldDB" id="A0AAE0N6D1"/>
<reference evidence="8" key="2">
    <citation type="submission" date="2023-06" db="EMBL/GenBank/DDBJ databases">
        <authorList>
            <consortium name="Lawrence Berkeley National Laboratory"/>
            <person name="Haridas S."/>
            <person name="Hensen N."/>
            <person name="Bonometti L."/>
            <person name="Westerberg I."/>
            <person name="Brannstrom I.O."/>
            <person name="Guillou S."/>
            <person name="Cros-Aarteil S."/>
            <person name="Calhoun S."/>
            <person name="Kuo A."/>
            <person name="Mondo S."/>
            <person name="Pangilinan J."/>
            <person name="Riley R."/>
            <person name="Labutti K."/>
            <person name="Andreopoulos B."/>
            <person name="Lipzen A."/>
            <person name="Chen C."/>
            <person name="Yanf M."/>
            <person name="Daum C."/>
            <person name="Ng V."/>
            <person name="Clum A."/>
            <person name="Steindorff A."/>
            <person name="Ohm R."/>
            <person name="Martin F."/>
            <person name="Silar P."/>
            <person name="Natvig D."/>
            <person name="Lalanne C."/>
            <person name="Gautier V."/>
            <person name="Ament-Velasquez S.L."/>
            <person name="Kruys A."/>
            <person name="Hutchinson M.I."/>
            <person name="Powell A.J."/>
            <person name="Barry K."/>
            <person name="Miller A.N."/>
            <person name="Grigoriev I.V."/>
            <person name="Debuchy R."/>
            <person name="Gladieux P."/>
            <person name="Thoren M.H."/>
            <person name="Johannesson H."/>
        </authorList>
    </citation>
    <scope>NUCLEOTIDE SEQUENCE</scope>
    <source>
        <strain evidence="8">CBS 958.72</strain>
    </source>
</reference>
<feature type="transmembrane region" description="Helical" evidence="6">
    <location>
        <begin position="391"/>
        <end position="410"/>
    </location>
</feature>
<feature type="transmembrane region" description="Helical" evidence="6">
    <location>
        <begin position="534"/>
        <end position="553"/>
    </location>
</feature>
<keyword evidence="2 6" id="KW-0812">Transmembrane</keyword>
<feature type="transmembrane region" description="Helical" evidence="6">
    <location>
        <begin position="456"/>
        <end position="479"/>
    </location>
</feature>
<evidence type="ECO:0000256" key="2">
    <source>
        <dbReference type="ARBA" id="ARBA00022692"/>
    </source>
</evidence>
<evidence type="ECO:0000256" key="1">
    <source>
        <dbReference type="ARBA" id="ARBA00004141"/>
    </source>
</evidence>
<feature type="transmembrane region" description="Helical" evidence="6">
    <location>
        <begin position="52"/>
        <end position="75"/>
    </location>
</feature>
<accession>A0AAE0N6D1</accession>